<feature type="transmembrane region" description="Helical" evidence="11">
    <location>
        <begin position="95"/>
        <end position="115"/>
    </location>
</feature>
<feature type="transmembrane region" description="Helical" evidence="11">
    <location>
        <begin position="429"/>
        <end position="449"/>
    </location>
</feature>
<proteinExistence type="inferred from homology"/>
<protein>
    <recommendedName>
        <fullName evidence="11">Phosphate transporter</fullName>
    </recommendedName>
</protein>
<dbReference type="GO" id="GO:0005886">
    <property type="term" value="C:plasma membrane"/>
    <property type="evidence" value="ECO:0007669"/>
    <property type="project" value="UniProtKB-SubCell"/>
</dbReference>
<comment type="subcellular location">
    <subcellularLocation>
        <location evidence="1">Cell membrane</location>
        <topology evidence="1">Multi-pass membrane protein</topology>
    </subcellularLocation>
    <subcellularLocation>
        <location evidence="11">Membrane</location>
        <topology evidence="11">Multi-pass membrane protein</topology>
    </subcellularLocation>
</comment>
<comment type="caution">
    <text evidence="12">The sequence shown here is derived from an EMBL/GenBank/DDBJ whole genome shotgun (WGS) entry which is preliminary data.</text>
</comment>
<sequence>MLHFAPYSTFSIIALTVCFCLVCVFEFVNGFHDTANAVATVIYTHSLKPKVAVMWSGMMNFIGVLAGGISVAYGLVELLPADVLSPPNGDPAVPMLISLFGTALAWNLFTWWFGIPNSSSHCVIGALIGIAIGDAWLHTRSLGNSVDWTQVWKVLTTLAISPILGLVGAGVLYTLMKLFVKNPELYQPPQGEKPPHAFVRGLLILTCTGVSFSHGSNDGQKGIGLIMLTIIGILPATFALSPNAAPHIAQVAPQAVIAAPLIEKYDHDGLREEAVASVARLQNTDPAKVVPSQLRADIYEVIAGLKAVSVNPQTPAEDKKTAKSISNTLRPTVEYAPWWVRLLSALCLGVGTMIGYKRIVHTLGEKIGNTHLTPAQGASAELVGAGLIATAGYTGLPVSTTHIITAGIAGTMVGSGSGINPAMLTKIGLAWLFTLPVTITLGAVLFYVMSM</sequence>
<keyword evidence="6 11" id="KW-0812">Transmembrane</keyword>
<dbReference type="GO" id="GO:0005315">
    <property type="term" value="F:phosphate transmembrane transporter activity"/>
    <property type="evidence" value="ECO:0007669"/>
    <property type="project" value="InterPro"/>
</dbReference>
<comment type="similarity">
    <text evidence="2">Belongs to the inorganic phosphate transporter (PiT) (TC 2.A.20) family. Pit subfamily.</text>
</comment>
<accession>A0A252A1T5</accession>
<keyword evidence="4" id="KW-1003">Cell membrane</keyword>
<dbReference type="AlphaFoldDB" id="A0A252A1T5"/>
<name>A0A252A1T5_9PROT</name>
<keyword evidence="5 11" id="KW-0592">Phosphate transport</keyword>
<feature type="transmembrane region" description="Helical" evidence="11">
    <location>
        <begin position="122"/>
        <end position="139"/>
    </location>
</feature>
<evidence type="ECO:0000313" key="12">
    <source>
        <dbReference type="EMBL" id="OUI81416.1"/>
    </source>
</evidence>
<evidence type="ECO:0000256" key="5">
    <source>
        <dbReference type="ARBA" id="ARBA00022592"/>
    </source>
</evidence>
<dbReference type="EMBL" id="JOMO01000023">
    <property type="protein sequence ID" value="OUI81416.1"/>
    <property type="molecule type" value="Genomic_DNA"/>
</dbReference>
<dbReference type="Proteomes" id="UP000194639">
    <property type="component" value="Unassembled WGS sequence"/>
</dbReference>
<feature type="transmembrane region" description="Helical" evidence="11">
    <location>
        <begin position="12"/>
        <end position="31"/>
    </location>
</feature>
<dbReference type="PANTHER" id="PTHR11101:SF65">
    <property type="entry name" value="LOW-AFFINITY INORGANIC PHOSPHATE TRANSPORTER PITA-RELATED"/>
    <property type="match status" value="1"/>
</dbReference>
<organism evidence="12 13">
    <name type="scientific">Acetobacter orientalis</name>
    <dbReference type="NCBI Taxonomy" id="146474"/>
    <lineage>
        <taxon>Bacteria</taxon>
        <taxon>Pseudomonadati</taxon>
        <taxon>Pseudomonadota</taxon>
        <taxon>Alphaproteobacteria</taxon>
        <taxon>Acetobacterales</taxon>
        <taxon>Acetobacteraceae</taxon>
        <taxon>Acetobacter</taxon>
    </lineage>
</organism>
<evidence type="ECO:0000256" key="10">
    <source>
        <dbReference type="ARBA" id="ARBA00047348"/>
    </source>
</evidence>
<evidence type="ECO:0000256" key="3">
    <source>
        <dbReference type="ARBA" id="ARBA00022448"/>
    </source>
</evidence>
<evidence type="ECO:0000256" key="9">
    <source>
        <dbReference type="ARBA" id="ARBA00023136"/>
    </source>
</evidence>
<feature type="transmembrane region" description="Helical" evidence="11">
    <location>
        <begin position="338"/>
        <end position="356"/>
    </location>
</feature>
<keyword evidence="8 11" id="KW-1133">Transmembrane helix</keyword>
<feature type="transmembrane region" description="Helical" evidence="11">
    <location>
        <begin position="222"/>
        <end position="240"/>
    </location>
</feature>
<gene>
    <name evidence="12" type="ORF">HK12_05375</name>
</gene>
<reference evidence="12 13" key="1">
    <citation type="submission" date="2014-06" db="EMBL/GenBank/DDBJ databases">
        <authorList>
            <person name="Ju J."/>
            <person name="Zhang J."/>
        </authorList>
    </citation>
    <scope>NUCLEOTIDE SEQUENCE [LARGE SCALE GENOMIC DNA]</scope>
    <source>
        <strain evidence="12">DmW_045</strain>
    </source>
</reference>
<dbReference type="RefSeq" id="WP_048840613.1">
    <property type="nucleotide sequence ID" value="NZ_BAMX01000010.1"/>
</dbReference>
<feature type="transmembrane region" description="Helical" evidence="11">
    <location>
        <begin position="151"/>
        <end position="176"/>
    </location>
</feature>
<feature type="transmembrane region" description="Helical" evidence="11">
    <location>
        <begin position="52"/>
        <end position="75"/>
    </location>
</feature>
<evidence type="ECO:0000256" key="8">
    <source>
        <dbReference type="ARBA" id="ARBA00022989"/>
    </source>
</evidence>
<comment type="catalytic activity">
    <reaction evidence="10">
        <text>phosphate(in) + H(+)(in) = phosphate(out) + H(+)(out)</text>
        <dbReference type="Rhea" id="RHEA:29939"/>
        <dbReference type="ChEBI" id="CHEBI:15378"/>
        <dbReference type="ChEBI" id="CHEBI:43474"/>
    </reaction>
</comment>
<evidence type="ECO:0000256" key="11">
    <source>
        <dbReference type="RuleBase" id="RU363058"/>
    </source>
</evidence>
<evidence type="ECO:0000256" key="4">
    <source>
        <dbReference type="ARBA" id="ARBA00022475"/>
    </source>
</evidence>
<evidence type="ECO:0000256" key="6">
    <source>
        <dbReference type="ARBA" id="ARBA00022692"/>
    </source>
</evidence>
<keyword evidence="9 11" id="KW-0472">Membrane</keyword>
<dbReference type="InterPro" id="IPR001204">
    <property type="entry name" value="Phos_transporter"/>
</dbReference>
<evidence type="ECO:0000313" key="13">
    <source>
        <dbReference type="Proteomes" id="UP000194639"/>
    </source>
</evidence>
<keyword evidence="3 11" id="KW-0813">Transport</keyword>
<evidence type="ECO:0000256" key="1">
    <source>
        <dbReference type="ARBA" id="ARBA00004651"/>
    </source>
</evidence>
<keyword evidence="7" id="KW-0769">Symport</keyword>
<dbReference type="GeneID" id="76203729"/>
<dbReference type="Pfam" id="PF01384">
    <property type="entry name" value="PHO4"/>
    <property type="match status" value="1"/>
</dbReference>
<evidence type="ECO:0000256" key="2">
    <source>
        <dbReference type="ARBA" id="ARBA00005342"/>
    </source>
</evidence>
<dbReference type="GO" id="GO:0015293">
    <property type="term" value="F:symporter activity"/>
    <property type="evidence" value="ECO:0007669"/>
    <property type="project" value="UniProtKB-KW"/>
</dbReference>
<evidence type="ECO:0000256" key="7">
    <source>
        <dbReference type="ARBA" id="ARBA00022847"/>
    </source>
</evidence>
<feature type="transmembrane region" description="Helical" evidence="11">
    <location>
        <begin position="197"/>
        <end position="216"/>
    </location>
</feature>
<dbReference type="GO" id="GO:0035435">
    <property type="term" value="P:phosphate ion transmembrane transport"/>
    <property type="evidence" value="ECO:0007669"/>
    <property type="project" value="TreeGrafter"/>
</dbReference>
<dbReference type="PANTHER" id="PTHR11101">
    <property type="entry name" value="PHOSPHATE TRANSPORTER"/>
    <property type="match status" value="1"/>
</dbReference>